<sequence length="949" mass="103203">MPTPFLGLLPAYRRDTPQPCTGDSQRQGPFSLGALRRTVGWKAGTEPREDGLHPSAPEDDLMAAPRWSGPSQQPGPPWAVPHVAQSVDIEELGPWGKSCRLPMWSTGQEVRDGDSSVSSGRLSGSSGGHEACVPLHGSWKERPPQILGPQRQPRKSDPRLEKLRDKIRAQVQWQGSCASLGSSAPSSASGLCKASLQVLRRKTHKMTNILPATQHSAPGFSVLSAAEHRAEDKASPRQGHEHSRASLNQASEFLRAKPKSSTSSSCKREKGPASLSPRRAATDKVSDEDSELVGVYAWRNGQALVRMLLGPPPILPRLQSKAFSRDPALTVELGDSRKAVAANRSPVRAQPPCPVSASSNLQMSENTPSLASCDQPVTIHTAMAILRDLRQQIQAGLERARGPKGAREHGRWKASSQDVAWKASQGPQSAPESQSSFSKSLWNMTEAKPSSLERAKSLGSWQSWSSSAKQASSTQRSWASPGQNPSFQRSESPSERLGSSQQPWRVSAEPPSCPQRVWTPPGCHPSFQRPGSPQRPWSASAGQACPQRTWASFEDWEALGPRPWSPLERPNPRAQHSWSTSFTQRAGAPCRGRSANSPPLGARPAWTRPSQSVPQHPLGKKDGPRPRGFLGHQHSSESLREFMRQKAQARRRQAQEEKALAARVQEQRKQRLQEVYKKQREAVLGKAVRVVSQTTPGIVTFVPSSAQSGGRSQLGSLESVVPEWSKVTSGMVLGDQETPSSFCLCLNRAGSHAETLDPPKTRSPQDGWDGAPVLLPTASSLGCEELQDLTARYTPKGLCIYLDPQEVDFLGSSRPLHMQHKQARLRALETTANTLKQRIDSLTAKLHRSEELDTASDPALDLLPSHPSTVPAAPTLTIPACSGALMPNGGRRASQDWVDVQVQPLPPTTYFLDGDTLSWSPSWEQRQNQSPWAQAKKPQGGTGALPADD</sequence>
<evidence type="ECO:0000313" key="3">
    <source>
        <dbReference type="Ensembl" id="ENSOGAP00000019649.1"/>
    </source>
</evidence>
<dbReference type="EMBL" id="AAQR03116446">
    <property type="status" value="NOT_ANNOTATED_CDS"/>
    <property type="molecule type" value="Genomic_DNA"/>
</dbReference>
<dbReference type="GO" id="GO:0034453">
    <property type="term" value="P:microtubule anchoring"/>
    <property type="evidence" value="ECO:0007669"/>
    <property type="project" value="InterPro"/>
</dbReference>
<dbReference type="Proteomes" id="UP000005225">
    <property type="component" value="Unassembled WGS sequence"/>
</dbReference>
<feature type="coiled-coil region" evidence="1">
    <location>
        <begin position="818"/>
        <end position="852"/>
    </location>
</feature>
<feature type="compositionally biased region" description="Polar residues" evidence="2">
    <location>
        <begin position="425"/>
        <end position="439"/>
    </location>
</feature>
<evidence type="ECO:0000256" key="2">
    <source>
        <dbReference type="SAM" id="MobiDB-lite"/>
    </source>
</evidence>
<feature type="compositionally biased region" description="Polar residues" evidence="2">
    <location>
        <begin position="474"/>
        <end position="504"/>
    </location>
</feature>
<feature type="compositionally biased region" description="Low complexity" evidence="2">
    <location>
        <begin position="115"/>
        <end position="124"/>
    </location>
</feature>
<protein>
    <submittedName>
        <fullName evidence="3">Uncharacterized protein</fullName>
    </submittedName>
</protein>
<keyword evidence="1" id="KW-0175">Coiled coil</keyword>
<dbReference type="GO" id="GO:0008017">
    <property type="term" value="F:microtubule binding"/>
    <property type="evidence" value="ECO:0007669"/>
    <property type="project" value="InterPro"/>
</dbReference>
<feature type="compositionally biased region" description="Polar residues" evidence="2">
    <location>
        <begin position="574"/>
        <end position="584"/>
    </location>
</feature>
<dbReference type="EMBL" id="AAQR03116444">
    <property type="status" value="NOT_ANNOTATED_CDS"/>
    <property type="molecule type" value="Genomic_DNA"/>
</dbReference>
<dbReference type="GO" id="GO:0005813">
    <property type="term" value="C:centrosome"/>
    <property type="evidence" value="ECO:0007669"/>
    <property type="project" value="InterPro"/>
</dbReference>
<dbReference type="Ensembl" id="ENSOGAT00000029398.1">
    <property type="protein sequence ID" value="ENSOGAP00000019649.1"/>
    <property type="gene ID" value="ENSOGAG00000031359.1"/>
</dbReference>
<dbReference type="EMBL" id="AAQR03116445">
    <property type="status" value="NOT_ANNOTATED_CDS"/>
    <property type="molecule type" value="Genomic_DNA"/>
</dbReference>
<feature type="compositionally biased region" description="Polar residues" evidence="2">
    <location>
        <begin position="356"/>
        <end position="369"/>
    </location>
</feature>
<dbReference type="InterPro" id="IPR028750">
    <property type="entry name" value="CEP350/CC187"/>
</dbReference>
<feature type="compositionally biased region" description="Polar residues" evidence="2">
    <location>
        <begin position="917"/>
        <end position="932"/>
    </location>
</feature>
<dbReference type="STRING" id="30611.ENSOGAP00000019649"/>
<feature type="region of interest" description="Disordered" evidence="2">
    <location>
        <begin position="226"/>
        <end position="286"/>
    </location>
</feature>
<dbReference type="PANTHER" id="PTHR13958">
    <property type="entry name" value="CENTROSOME-ASSOCIATED PROTEIN 350"/>
    <property type="match status" value="1"/>
</dbReference>
<accession>H0XU57</accession>
<reference evidence="4" key="1">
    <citation type="submission" date="2011-03" db="EMBL/GenBank/DDBJ databases">
        <title>Version 3 of the genome sequence of Otolemur garnettii (Bushbaby).</title>
        <authorList>
            <consortium name="The Broad Institute Genome Sequencing Platform"/>
            <person name="Di Palma F."/>
            <person name="Johnson J."/>
            <person name="Lander E.S."/>
            <person name="Lindblad-Toh K."/>
            <person name="Jaffe D.B."/>
            <person name="Gnerre S."/>
            <person name="MacCallum I."/>
            <person name="Przybylski D."/>
            <person name="Ribeiro F.J."/>
            <person name="Burton J.N."/>
            <person name="Walker B.J."/>
            <person name="Sharpe T."/>
            <person name="Hall G."/>
        </authorList>
    </citation>
    <scope>NUCLEOTIDE SEQUENCE [LARGE SCALE GENOMIC DNA]</scope>
</reference>
<name>H0XU57_OTOGA</name>
<dbReference type="FunCoup" id="H0XU57">
    <property type="interactions" value="60"/>
</dbReference>
<feature type="compositionally biased region" description="Polar residues" evidence="2">
    <location>
        <begin position="18"/>
        <end position="28"/>
    </location>
</feature>
<feature type="region of interest" description="Disordered" evidence="2">
    <location>
        <begin position="1"/>
        <end position="78"/>
    </location>
</feature>
<evidence type="ECO:0000313" key="4">
    <source>
        <dbReference type="Proteomes" id="UP000005225"/>
    </source>
</evidence>
<dbReference type="AlphaFoldDB" id="H0XU57"/>
<feature type="region of interest" description="Disordered" evidence="2">
    <location>
        <begin position="916"/>
        <end position="949"/>
    </location>
</feature>
<evidence type="ECO:0000256" key="1">
    <source>
        <dbReference type="SAM" id="Coils"/>
    </source>
</evidence>
<keyword evidence="4" id="KW-1185">Reference proteome</keyword>
<feature type="compositionally biased region" description="Basic and acidic residues" evidence="2">
    <location>
        <begin position="398"/>
        <end position="411"/>
    </location>
</feature>
<feature type="compositionally biased region" description="Polar residues" evidence="2">
    <location>
        <begin position="529"/>
        <end position="541"/>
    </location>
</feature>
<dbReference type="PANTHER" id="PTHR13958:SF5">
    <property type="entry name" value="COILED-COIL DOMAIN-CONTAINING PROTEIN 187"/>
    <property type="match status" value="1"/>
</dbReference>
<proteinExistence type="predicted"/>
<feature type="region of interest" description="Disordered" evidence="2">
    <location>
        <begin position="466"/>
        <end position="656"/>
    </location>
</feature>
<reference evidence="3" key="2">
    <citation type="submission" date="2025-08" db="UniProtKB">
        <authorList>
            <consortium name="Ensembl"/>
        </authorList>
    </citation>
    <scope>IDENTIFICATION</scope>
</reference>
<dbReference type="OMA" id="HRPWKER"/>
<reference evidence="3" key="3">
    <citation type="submission" date="2025-09" db="UniProtKB">
        <authorList>
            <consortium name="Ensembl"/>
        </authorList>
    </citation>
    <scope>IDENTIFICATION</scope>
</reference>
<dbReference type="GeneTree" id="ENSGT00530000065015"/>
<feature type="compositionally biased region" description="Basic and acidic residues" evidence="2">
    <location>
        <begin position="226"/>
        <end position="244"/>
    </location>
</feature>
<feature type="region of interest" description="Disordered" evidence="2">
    <location>
        <begin position="397"/>
        <end position="439"/>
    </location>
</feature>
<dbReference type="HOGENOM" id="CLU_012638_0_0_1"/>
<organism evidence="3 4">
    <name type="scientific">Otolemur garnettii</name>
    <name type="common">Small-eared galago</name>
    <name type="synonym">Garnett's greater bushbaby</name>
    <dbReference type="NCBI Taxonomy" id="30611"/>
    <lineage>
        <taxon>Eukaryota</taxon>
        <taxon>Metazoa</taxon>
        <taxon>Chordata</taxon>
        <taxon>Craniata</taxon>
        <taxon>Vertebrata</taxon>
        <taxon>Euteleostomi</taxon>
        <taxon>Mammalia</taxon>
        <taxon>Eutheria</taxon>
        <taxon>Euarchontoglires</taxon>
        <taxon>Primates</taxon>
        <taxon>Strepsirrhini</taxon>
        <taxon>Lorisiformes</taxon>
        <taxon>Galagidae</taxon>
        <taxon>Otolemur</taxon>
    </lineage>
</organism>
<feature type="compositionally biased region" description="Basic and acidic residues" evidence="2">
    <location>
        <begin position="634"/>
        <end position="644"/>
    </location>
</feature>
<feature type="region of interest" description="Disordered" evidence="2">
    <location>
        <begin position="342"/>
        <end position="369"/>
    </location>
</feature>
<feature type="region of interest" description="Disordered" evidence="2">
    <location>
        <begin position="106"/>
        <end position="159"/>
    </location>
</feature>
<dbReference type="eggNOG" id="KOG4568">
    <property type="taxonomic scope" value="Eukaryota"/>
</dbReference>
<dbReference type="InParanoid" id="H0XU57"/>